<dbReference type="InterPro" id="IPR010281">
    <property type="entry name" value="DUF885"/>
</dbReference>
<dbReference type="PANTHER" id="PTHR33361:SF2">
    <property type="entry name" value="DUF885 DOMAIN-CONTAINING PROTEIN"/>
    <property type="match status" value="1"/>
</dbReference>
<dbReference type="PROSITE" id="PS51257">
    <property type="entry name" value="PROKAR_LIPOPROTEIN"/>
    <property type="match status" value="1"/>
</dbReference>
<sequence length="581" mass="66810">MKIRSISLVAIIVVLLSCESHFEKSYDFSGLTFSEYLDRTYSALLKTYPEMVTELGLDRELGLDGRELDNWDEDFLKQREKLEREILSGLDGYDPGKLTEEDEISYHIYRYYIEDLVEGQKFRHHNYLVHYMLTGINVSTEQFFTEIIPVNSPVDAEKYISRLKAVLPKMKQIERQLEIQEEKGIILPLSLSGAALNSLRSVSRQKPSNCTFYTAFEKKLTQAGIDEARKRALLTEAEEACRESVIPGYKLLENKLISQQTSAPGETGVVHLPDGKAFYEYALKHHSSSTMSPREIHETGLEELRNIHEEMKDLFGRLGYDKSFTVSELYRNLERNNQKLSGNEVVEEHRRLISEAMDWMKGYFSQFPPSGIEVKADSFGGFYIPPSYDNSRPGVFYASTGTVGSFTLPTLTFHETYPGHHYQISLAGSMDLPLFRRQAFFTGYLEGWALYSEYLMDETGYYGDDIPARLGYLQAQAFRAARLVVDTGLHLYGWDMGKATEFFMENTGFDKGFSTNQVYRYLVWPGQAASYYSGFLELRNILDEEKSRRGDRFDYKSHHDRIINNGPMPLAILKEEIFPNE</sequence>
<protein>
    <submittedName>
        <fullName evidence="1">Uncharacterized protein (DUF885 family)</fullName>
    </submittedName>
</protein>
<comment type="caution">
    <text evidence="1">The sequence shown here is derived from an EMBL/GenBank/DDBJ whole genome shotgun (WGS) entry which is preliminary data.</text>
</comment>
<reference evidence="1 2" key="1">
    <citation type="submission" date="2020-08" db="EMBL/GenBank/DDBJ databases">
        <title>Genomic Encyclopedia of Type Strains, Phase IV (KMG-IV): sequencing the most valuable type-strain genomes for metagenomic binning, comparative biology and taxonomic classification.</title>
        <authorList>
            <person name="Goeker M."/>
        </authorList>
    </citation>
    <scope>NUCLEOTIDE SEQUENCE [LARGE SCALE GENOMIC DNA]</scope>
    <source>
        <strain evidence="1 2">DSM 2461</strain>
    </source>
</reference>
<dbReference type="Pfam" id="PF05960">
    <property type="entry name" value="DUF885"/>
    <property type="match status" value="1"/>
</dbReference>
<accession>A0A841RA30</accession>
<evidence type="ECO:0000313" key="2">
    <source>
        <dbReference type="Proteomes" id="UP000587760"/>
    </source>
</evidence>
<proteinExistence type="predicted"/>
<dbReference type="PANTHER" id="PTHR33361">
    <property type="entry name" value="GLR0591 PROTEIN"/>
    <property type="match status" value="1"/>
</dbReference>
<dbReference type="Proteomes" id="UP000587760">
    <property type="component" value="Unassembled WGS sequence"/>
</dbReference>
<dbReference type="EMBL" id="JACHGJ010000002">
    <property type="protein sequence ID" value="MBB6479558.1"/>
    <property type="molecule type" value="Genomic_DNA"/>
</dbReference>
<dbReference type="AlphaFoldDB" id="A0A841RA30"/>
<organism evidence="1 2">
    <name type="scientific">Spirochaeta isovalerica</name>
    <dbReference type="NCBI Taxonomy" id="150"/>
    <lineage>
        <taxon>Bacteria</taxon>
        <taxon>Pseudomonadati</taxon>
        <taxon>Spirochaetota</taxon>
        <taxon>Spirochaetia</taxon>
        <taxon>Spirochaetales</taxon>
        <taxon>Spirochaetaceae</taxon>
        <taxon>Spirochaeta</taxon>
    </lineage>
</organism>
<name>A0A841RA30_9SPIO</name>
<dbReference type="RefSeq" id="WP_184744911.1">
    <property type="nucleotide sequence ID" value="NZ_JACHGJ010000002.1"/>
</dbReference>
<evidence type="ECO:0000313" key="1">
    <source>
        <dbReference type="EMBL" id="MBB6479558.1"/>
    </source>
</evidence>
<keyword evidence="2" id="KW-1185">Reference proteome</keyword>
<gene>
    <name evidence="1" type="ORF">HNR50_001216</name>
</gene>